<evidence type="ECO:0000256" key="5">
    <source>
        <dbReference type="ARBA" id="ARBA00022691"/>
    </source>
</evidence>
<dbReference type="GO" id="GO:0032259">
    <property type="term" value="P:methylation"/>
    <property type="evidence" value="ECO:0007669"/>
    <property type="project" value="UniProtKB-KW"/>
</dbReference>
<dbReference type="Proteomes" id="UP001601992">
    <property type="component" value="Unassembled WGS sequence"/>
</dbReference>
<organism evidence="7 8">
    <name type="scientific">Nocardia jiangxiensis</name>
    <dbReference type="NCBI Taxonomy" id="282685"/>
    <lineage>
        <taxon>Bacteria</taxon>
        <taxon>Bacillati</taxon>
        <taxon>Actinomycetota</taxon>
        <taxon>Actinomycetes</taxon>
        <taxon>Mycobacteriales</taxon>
        <taxon>Nocardiaceae</taxon>
        <taxon>Nocardia</taxon>
    </lineage>
</organism>
<dbReference type="Gene3D" id="3.40.50.150">
    <property type="entry name" value="Vaccinia Virus protein VP39"/>
    <property type="match status" value="1"/>
</dbReference>
<evidence type="ECO:0000256" key="3">
    <source>
        <dbReference type="ARBA" id="ARBA00022603"/>
    </source>
</evidence>
<comment type="function">
    <text evidence="1 6">Exhibits S-adenosyl-L-methionine-dependent methyltransferase activity.</text>
</comment>
<name>A0ABW6S9Y4_9NOCA</name>
<keyword evidence="3 6" id="KW-0489">Methyltransferase</keyword>
<proteinExistence type="inferred from homology"/>
<dbReference type="EC" id="2.1.1.-" evidence="6"/>
<accession>A0ABW6S9Y4</accession>
<dbReference type="EMBL" id="JBIAQY010000016">
    <property type="protein sequence ID" value="MFF3573121.1"/>
    <property type="molecule type" value="Genomic_DNA"/>
</dbReference>
<dbReference type="SUPFAM" id="SSF53335">
    <property type="entry name" value="S-adenosyl-L-methionine-dependent methyltransferases"/>
    <property type="match status" value="1"/>
</dbReference>
<evidence type="ECO:0000313" key="8">
    <source>
        <dbReference type="Proteomes" id="UP001601992"/>
    </source>
</evidence>
<dbReference type="InterPro" id="IPR007213">
    <property type="entry name" value="Ppm1/Ppm2/Tcmp"/>
</dbReference>
<evidence type="ECO:0000256" key="2">
    <source>
        <dbReference type="ARBA" id="ARBA00008138"/>
    </source>
</evidence>
<keyword evidence="4" id="KW-0808">Transferase</keyword>
<keyword evidence="5 6" id="KW-0949">S-adenosyl-L-methionine</keyword>
<dbReference type="GO" id="GO:0008168">
    <property type="term" value="F:methyltransferase activity"/>
    <property type="evidence" value="ECO:0007669"/>
    <property type="project" value="UniProtKB-KW"/>
</dbReference>
<dbReference type="Pfam" id="PF04072">
    <property type="entry name" value="LCM"/>
    <property type="match status" value="1"/>
</dbReference>
<dbReference type="NCBIfam" id="TIGR00027">
    <property type="entry name" value="mthyl_TIGR00027"/>
    <property type="match status" value="1"/>
</dbReference>
<gene>
    <name evidence="7" type="ORF">ACFYXQ_35690</name>
</gene>
<comment type="similarity">
    <text evidence="2 6">Belongs to the UPF0677 family.</text>
</comment>
<sequence length="284" mass="31450">MSGEEAVAPEHTAARVALWRALHLEADPPPHVVRDEIGLRLVDPDDGWRERPDMDPDSTRPMRAGVVARARFIEDLIIEQSAAGVGQYVLLGAGLDTLAQRRPELASAITIFEVDQPGPQEWKRRRLDELGLPAPAGLRLVPVDFETESWWERLLEAGFDPQRPAVVASTGVSMYLTHAANIATLQRISTLAPGSTLVMTYMLPIDRVDAPERMLREFAERGARSSGTPFISFYDPEQIRALALESGFRDARTVSGDDLTDRYFRDRPDGLRPAASEELLVAST</sequence>
<evidence type="ECO:0000256" key="1">
    <source>
        <dbReference type="ARBA" id="ARBA00003907"/>
    </source>
</evidence>
<comment type="caution">
    <text evidence="7">The sequence shown here is derived from an EMBL/GenBank/DDBJ whole genome shotgun (WGS) entry which is preliminary data.</text>
</comment>
<dbReference type="PANTHER" id="PTHR43619">
    <property type="entry name" value="S-ADENOSYL-L-METHIONINE-DEPENDENT METHYLTRANSFERASE YKTD-RELATED"/>
    <property type="match status" value="1"/>
</dbReference>
<evidence type="ECO:0000256" key="4">
    <source>
        <dbReference type="ARBA" id="ARBA00022679"/>
    </source>
</evidence>
<protein>
    <recommendedName>
        <fullName evidence="6">S-adenosyl-L-methionine-dependent methyltransferase</fullName>
        <ecNumber evidence="6">2.1.1.-</ecNumber>
    </recommendedName>
</protein>
<dbReference type="PANTHER" id="PTHR43619:SF2">
    <property type="entry name" value="S-ADENOSYL-L-METHIONINE-DEPENDENT METHYLTRANSFERASES SUPERFAMILY PROTEIN"/>
    <property type="match status" value="1"/>
</dbReference>
<evidence type="ECO:0000313" key="7">
    <source>
        <dbReference type="EMBL" id="MFF3573121.1"/>
    </source>
</evidence>
<dbReference type="InterPro" id="IPR011610">
    <property type="entry name" value="SAM_mthyl_Trfase_ML2640-like"/>
</dbReference>
<keyword evidence="8" id="KW-1185">Reference proteome</keyword>
<evidence type="ECO:0000256" key="6">
    <source>
        <dbReference type="RuleBase" id="RU362030"/>
    </source>
</evidence>
<dbReference type="InterPro" id="IPR029063">
    <property type="entry name" value="SAM-dependent_MTases_sf"/>
</dbReference>
<reference evidence="7 8" key="1">
    <citation type="submission" date="2024-10" db="EMBL/GenBank/DDBJ databases">
        <title>The Natural Products Discovery Center: Release of the First 8490 Sequenced Strains for Exploring Actinobacteria Biosynthetic Diversity.</title>
        <authorList>
            <person name="Kalkreuter E."/>
            <person name="Kautsar S.A."/>
            <person name="Yang D."/>
            <person name="Bader C.D."/>
            <person name="Teijaro C.N."/>
            <person name="Fluegel L."/>
            <person name="Davis C.M."/>
            <person name="Simpson J.R."/>
            <person name="Lauterbach L."/>
            <person name="Steele A.D."/>
            <person name="Gui C."/>
            <person name="Meng S."/>
            <person name="Li G."/>
            <person name="Viehrig K."/>
            <person name="Ye F."/>
            <person name="Su P."/>
            <person name="Kiefer A.F."/>
            <person name="Nichols A."/>
            <person name="Cepeda A.J."/>
            <person name="Yan W."/>
            <person name="Fan B."/>
            <person name="Jiang Y."/>
            <person name="Adhikari A."/>
            <person name="Zheng C.-J."/>
            <person name="Schuster L."/>
            <person name="Cowan T.M."/>
            <person name="Smanski M.J."/>
            <person name="Chevrette M.G."/>
            <person name="De Carvalho L.P.S."/>
            <person name="Shen B."/>
        </authorList>
    </citation>
    <scope>NUCLEOTIDE SEQUENCE [LARGE SCALE GENOMIC DNA]</scope>
    <source>
        <strain evidence="7 8">NPDC002593</strain>
    </source>
</reference>
<dbReference type="RefSeq" id="WP_387406290.1">
    <property type="nucleotide sequence ID" value="NZ_JBIAQY010000016.1"/>
</dbReference>